<dbReference type="GO" id="GO:0005975">
    <property type="term" value="P:carbohydrate metabolic process"/>
    <property type="evidence" value="ECO:0007669"/>
    <property type="project" value="UniProtKB-ARBA"/>
</dbReference>
<proteinExistence type="predicted"/>
<keyword evidence="3" id="KW-1185">Reference proteome</keyword>
<keyword evidence="1" id="KW-0732">Signal</keyword>
<dbReference type="Gene3D" id="2.60.40.10">
    <property type="entry name" value="Immunoglobulins"/>
    <property type="match status" value="1"/>
</dbReference>
<dbReference type="RefSeq" id="WP_270042954.1">
    <property type="nucleotide sequence ID" value="NZ_JAPDOD010000027.1"/>
</dbReference>
<evidence type="ECO:0008006" key="4">
    <source>
        <dbReference type="Google" id="ProtNLM"/>
    </source>
</evidence>
<feature type="signal peptide" evidence="1">
    <location>
        <begin position="1"/>
        <end position="26"/>
    </location>
</feature>
<dbReference type="EMBL" id="JAPDOD010000027">
    <property type="protein sequence ID" value="MDA0163708.1"/>
    <property type="molecule type" value="Genomic_DNA"/>
</dbReference>
<name>A0A9X3S7T1_9ACTN</name>
<dbReference type="InterPro" id="IPR013783">
    <property type="entry name" value="Ig-like_fold"/>
</dbReference>
<accession>A0A9X3S7T1</accession>
<gene>
    <name evidence="2" type="ORF">OM076_25775</name>
</gene>
<dbReference type="Gene3D" id="2.160.20.10">
    <property type="entry name" value="Single-stranded right-handed beta-helix, Pectin lyase-like"/>
    <property type="match status" value="1"/>
</dbReference>
<evidence type="ECO:0000313" key="3">
    <source>
        <dbReference type="Proteomes" id="UP001149140"/>
    </source>
</evidence>
<evidence type="ECO:0000256" key="1">
    <source>
        <dbReference type="SAM" id="SignalP"/>
    </source>
</evidence>
<dbReference type="Proteomes" id="UP001149140">
    <property type="component" value="Unassembled WGS sequence"/>
</dbReference>
<dbReference type="SUPFAM" id="SSF51126">
    <property type="entry name" value="Pectin lyase-like"/>
    <property type="match status" value="1"/>
</dbReference>
<organism evidence="2 3">
    <name type="scientific">Solirubrobacter ginsenosidimutans</name>
    <dbReference type="NCBI Taxonomy" id="490573"/>
    <lineage>
        <taxon>Bacteria</taxon>
        <taxon>Bacillati</taxon>
        <taxon>Actinomycetota</taxon>
        <taxon>Thermoleophilia</taxon>
        <taxon>Solirubrobacterales</taxon>
        <taxon>Solirubrobacteraceae</taxon>
        <taxon>Solirubrobacter</taxon>
    </lineage>
</organism>
<dbReference type="InterPro" id="IPR011050">
    <property type="entry name" value="Pectin_lyase_fold/virulence"/>
</dbReference>
<dbReference type="AlphaFoldDB" id="A0A9X3S7T1"/>
<dbReference type="InterPro" id="IPR012334">
    <property type="entry name" value="Pectin_lyas_fold"/>
</dbReference>
<protein>
    <recommendedName>
        <fullName evidence="4">DUF1565 domain-containing protein</fullName>
    </recommendedName>
</protein>
<evidence type="ECO:0000313" key="2">
    <source>
        <dbReference type="EMBL" id="MDA0163708.1"/>
    </source>
</evidence>
<feature type="chain" id="PRO_5040960983" description="DUF1565 domain-containing protein" evidence="1">
    <location>
        <begin position="27"/>
        <end position="592"/>
    </location>
</feature>
<sequence length="592" mass="58931">MNSVPALRAVVTAAVVAALAPSTAFASTWTVDDDKADCPNARFTTIQAAVDQAAPWDTVVICAGTYLEQSTPYSGNNSPSQAGSKNGLTIAKPLTLKGAGASKVTIKPAPAVGTTLAGTAPYLRDGGGNVVTISRQSLGATDDNENFVDISGVTIESGDVAAEAGVAFFNTSGKISNSVIGTIKPAGPYGYGLIMTNSLQGAEAGARRQVTLDKSVLTTGGVFFDDARGADGAATTTARSGMVAYGNLLGSRVAGPVTYTYGARGTISGSELSGPLTLTDAELGPDPSNPAVRAFSVSGSSLASLANTGAGTALAAGNWWGATGPTTTGPVDAGTPLAAAPAALSVPAPTLDALPTGSIVDPFGPTVVQYGETIYPVVVASDDFGVKSVSLTANGAPVATVGHTPYEFTWSPAYGDIGDIVTLAATITDSSGQKSVVSTEVTIPAITTSTPGTVNGSVPATLALTIGPPASFGPFTPGIAKTYSATTAANVVSTAGDALLSVVDPSATAPGHLVNGTFVLPSALQARARNAANTGTAFNTVSGTPLNLLAWSAPVSNDAITLEFAQPVAANDALRTGTYSKTLTYTLSTTTP</sequence>
<comment type="caution">
    <text evidence="2">The sequence shown here is derived from an EMBL/GenBank/DDBJ whole genome shotgun (WGS) entry which is preliminary data.</text>
</comment>
<reference evidence="2" key="1">
    <citation type="submission" date="2022-10" db="EMBL/GenBank/DDBJ databases">
        <title>The WGS of Solirubrobacter ginsenosidimutans DSM 21036.</title>
        <authorList>
            <person name="Jiang Z."/>
        </authorList>
    </citation>
    <scope>NUCLEOTIDE SEQUENCE</scope>
    <source>
        <strain evidence="2">DSM 21036</strain>
    </source>
</reference>